<accession>A0A2Z6QNB2</accession>
<protein>
    <submittedName>
        <fullName evidence="1">Uncharacterized protein</fullName>
    </submittedName>
</protein>
<organism evidence="1 3">
    <name type="scientific">Rhizophagus clarus</name>
    <dbReference type="NCBI Taxonomy" id="94130"/>
    <lineage>
        <taxon>Eukaryota</taxon>
        <taxon>Fungi</taxon>
        <taxon>Fungi incertae sedis</taxon>
        <taxon>Mucoromycota</taxon>
        <taxon>Glomeromycotina</taxon>
        <taxon>Glomeromycetes</taxon>
        <taxon>Glomerales</taxon>
        <taxon>Glomeraceae</taxon>
        <taxon>Rhizophagus</taxon>
    </lineage>
</organism>
<evidence type="ECO:0000313" key="3">
    <source>
        <dbReference type="Proteomes" id="UP000247702"/>
    </source>
</evidence>
<name>A0A2Z6QNB2_9GLOM</name>
<reference evidence="2" key="2">
    <citation type="submission" date="2019-10" db="EMBL/GenBank/DDBJ databases">
        <title>Conservation and host-specific expression of non-tandemly repeated heterogenous ribosome RNA gene in arbuscular mycorrhizal fungi.</title>
        <authorList>
            <person name="Maeda T."/>
            <person name="Kobayashi Y."/>
            <person name="Nakagawa T."/>
            <person name="Ezawa T."/>
            <person name="Yamaguchi K."/>
            <person name="Bino T."/>
            <person name="Nishimoto Y."/>
            <person name="Shigenobu S."/>
            <person name="Kawaguchi M."/>
        </authorList>
    </citation>
    <scope>NUCLEOTIDE SEQUENCE</scope>
    <source>
        <strain evidence="2">HR1</strain>
    </source>
</reference>
<dbReference type="EMBL" id="BEXD01001024">
    <property type="protein sequence ID" value="GBB91813.1"/>
    <property type="molecule type" value="Genomic_DNA"/>
</dbReference>
<reference evidence="1 3" key="1">
    <citation type="submission" date="2017-11" db="EMBL/GenBank/DDBJ databases">
        <title>The genome of Rhizophagus clarus HR1 reveals common genetic basis of auxotrophy among arbuscular mycorrhizal fungi.</title>
        <authorList>
            <person name="Kobayashi Y."/>
        </authorList>
    </citation>
    <scope>NUCLEOTIDE SEQUENCE [LARGE SCALE GENOMIC DNA]</scope>
    <source>
        <strain evidence="1 3">HR1</strain>
    </source>
</reference>
<keyword evidence="3" id="KW-1185">Reference proteome</keyword>
<evidence type="ECO:0000313" key="2">
    <source>
        <dbReference type="EMBL" id="GES84052.1"/>
    </source>
</evidence>
<sequence length="135" mass="15490">MEIQKKSNRQSQTNLKIQEAPTLHRRVDLVMFCHEKFAGFDDHQMEAASLLSPPIKEDYVELISLDPSANHGSIIYCSVKSKFSNLETTIEFNLSCGDQAHQHNIRNNPPLPLPYLTIYFSQSFSTYLSFLQLIK</sequence>
<dbReference type="Proteomes" id="UP000247702">
    <property type="component" value="Unassembled WGS sequence"/>
</dbReference>
<evidence type="ECO:0000313" key="1">
    <source>
        <dbReference type="EMBL" id="GBB91813.1"/>
    </source>
</evidence>
<dbReference type="AlphaFoldDB" id="A0A2Z6QNB2"/>
<comment type="caution">
    <text evidence="1">The sequence shown here is derived from an EMBL/GenBank/DDBJ whole genome shotgun (WGS) entry which is preliminary data.</text>
</comment>
<dbReference type="EMBL" id="BLAL01000075">
    <property type="protein sequence ID" value="GES84052.1"/>
    <property type="molecule type" value="Genomic_DNA"/>
</dbReference>
<dbReference type="Proteomes" id="UP000615446">
    <property type="component" value="Unassembled WGS sequence"/>
</dbReference>
<proteinExistence type="predicted"/>
<gene>
    <name evidence="2" type="ORF">RCL2_001119200</name>
    <name evidence="1" type="ORF">RclHR1_01920017</name>
</gene>